<dbReference type="GO" id="GO:0007015">
    <property type="term" value="P:actin filament organization"/>
    <property type="evidence" value="ECO:0007669"/>
    <property type="project" value="InterPro"/>
</dbReference>
<proteinExistence type="predicted"/>
<dbReference type="GO" id="GO:0034198">
    <property type="term" value="P:cellular response to amino acid starvation"/>
    <property type="evidence" value="ECO:0007669"/>
    <property type="project" value="TreeGrafter"/>
</dbReference>
<dbReference type="PANTHER" id="PTHR15435:SF2">
    <property type="entry name" value="KICSTOR COMPLEX PROTEIN KAPTIN"/>
    <property type="match status" value="1"/>
</dbReference>
<dbReference type="GO" id="GO:0015629">
    <property type="term" value="C:actin cytoskeleton"/>
    <property type="evidence" value="ECO:0007669"/>
    <property type="project" value="InterPro"/>
</dbReference>
<protein>
    <submittedName>
        <fullName evidence="1">Uncharacterized protein</fullName>
    </submittedName>
</protein>
<dbReference type="InterPro" id="IPR029982">
    <property type="entry name" value="Kptn"/>
</dbReference>
<keyword evidence="2" id="KW-1185">Reference proteome</keyword>
<dbReference type="PANTHER" id="PTHR15435">
    <property type="entry name" value="KICSTOR COMPLEX PROTEIN KAPTIN"/>
    <property type="match status" value="1"/>
</dbReference>
<evidence type="ECO:0000313" key="1">
    <source>
        <dbReference type="EMBL" id="TMS34218.1"/>
    </source>
</evidence>
<name>A0A4U8URB4_STECR</name>
<dbReference type="STRING" id="34508.A0A4U8URB4"/>
<dbReference type="OrthoDB" id="10267127at2759"/>
<accession>A0A4U8URB4</accession>
<gene>
    <name evidence="1" type="ORF">L596_001852</name>
</gene>
<dbReference type="GO" id="GO:1904262">
    <property type="term" value="P:negative regulation of TORC1 signaling"/>
    <property type="evidence" value="ECO:0007669"/>
    <property type="project" value="TreeGrafter"/>
</dbReference>
<dbReference type="AlphaFoldDB" id="A0A4U8URB4"/>
<sequence length="286" mass="31461">MVWVEKQFVAFTKCHTYGLHIVPPKKKSPDSGSPQPTNEDVVFCINHSGFLMFPNGDGSSCHLSDLLEPSFVEGLHTLDLVCADTAPNRLGNHEAFIATCWVGYDKKLDPKTYIAAILILDSDFSIRLGCNFKIDEAPSYCRLTMPSPVTNNMHSWLMFSSEKKVDGYLINAADGNAELIEDMFDVYPGLDLGALSGAATRTACTHTPKFRWSAVGFDTGRVNVTISDSNNGSIIDRKGVKYNGVISFLHFLNKGLPDNETYMLVSSTSGPPVMWHLVFNVGNEPI</sequence>
<organism evidence="1 2">
    <name type="scientific">Steinernema carpocapsae</name>
    <name type="common">Entomopathogenic nematode</name>
    <dbReference type="NCBI Taxonomy" id="34508"/>
    <lineage>
        <taxon>Eukaryota</taxon>
        <taxon>Metazoa</taxon>
        <taxon>Ecdysozoa</taxon>
        <taxon>Nematoda</taxon>
        <taxon>Chromadorea</taxon>
        <taxon>Rhabditida</taxon>
        <taxon>Tylenchina</taxon>
        <taxon>Panagrolaimomorpha</taxon>
        <taxon>Strongyloidoidea</taxon>
        <taxon>Steinernematidae</taxon>
        <taxon>Steinernema</taxon>
    </lineage>
</organism>
<comment type="caution">
    <text evidence="1">The sequence shown here is derived from an EMBL/GenBank/DDBJ whole genome shotgun (WGS) entry which is preliminary data.</text>
</comment>
<reference evidence="1 2" key="2">
    <citation type="journal article" date="2019" name="G3 (Bethesda)">
        <title>Hybrid Assembly of the Genome of the Entomopathogenic Nematode Steinernema carpocapsae Identifies the X-Chromosome.</title>
        <authorList>
            <person name="Serra L."/>
            <person name="Macchietto M."/>
            <person name="Macias-Munoz A."/>
            <person name="McGill C.J."/>
            <person name="Rodriguez I.M."/>
            <person name="Rodriguez B."/>
            <person name="Murad R."/>
            <person name="Mortazavi A."/>
        </authorList>
    </citation>
    <scope>NUCLEOTIDE SEQUENCE [LARGE SCALE GENOMIC DNA]</scope>
    <source>
        <strain evidence="1 2">ALL</strain>
    </source>
</reference>
<dbReference type="Proteomes" id="UP000298663">
    <property type="component" value="Unassembled WGS sequence"/>
</dbReference>
<dbReference type="GO" id="GO:0030027">
    <property type="term" value="C:lamellipodium"/>
    <property type="evidence" value="ECO:0007669"/>
    <property type="project" value="TreeGrafter"/>
</dbReference>
<dbReference type="EMBL" id="AZBU02000001">
    <property type="protein sequence ID" value="TMS34218.1"/>
    <property type="molecule type" value="Genomic_DNA"/>
</dbReference>
<evidence type="ECO:0000313" key="2">
    <source>
        <dbReference type="Proteomes" id="UP000298663"/>
    </source>
</evidence>
<reference evidence="1 2" key="1">
    <citation type="journal article" date="2015" name="Genome Biol.">
        <title>Comparative genomics of Steinernema reveals deeply conserved gene regulatory networks.</title>
        <authorList>
            <person name="Dillman A.R."/>
            <person name="Macchietto M."/>
            <person name="Porter C.F."/>
            <person name="Rogers A."/>
            <person name="Williams B."/>
            <person name="Antoshechkin I."/>
            <person name="Lee M.M."/>
            <person name="Goodwin Z."/>
            <person name="Lu X."/>
            <person name="Lewis E.E."/>
            <person name="Goodrich-Blair H."/>
            <person name="Stock S.P."/>
            <person name="Adams B.J."/>
            <person name="Sternberg P.W."/>
            <person name="Mortazavi A."/>
        </authorList>
    </citation>
    <scope>NUCLEOTIDE SEQUENCE [LARGE SCALE GENOMIC DNA]</scope>
    <source>
        <strain evidence="1 2">ALL</strain>
    </source>
</reference>
<dbReference type="GO" id="GO:0051015">
    <property type="term" value="F:actin filament binding"/>
    <property type="evidence" value="ECO:0007669"/>
    <property type="project" value="TreeGrafter"/>
</dbReference>